<protein>
    <recommendedName>
        <fullName evidence="3">Alpha-soluble NSF attachment protein</fullName>
    </recommendedName>
</protein>
<dbReference type="Proteomes" id="UP000031668">
    <property type="component" value="Unassembled WGS sequence"/>
</dbReference>
<dbReference type="Pfam" id="PF14938">
    <property type="entry name" value="SNAP"/>
    <property type="match status" value="1"/>
</dbReference>
<comment type="caution">
    <text evidence="1">The sequence shown here is derived from an EMBL/GenBank/DDBJ whole genome shotgun (WGS) entry which is preliminary data.</text>
</comment>
<evidence type="ECO:0008006" key="3">
    <source>
        <dbReference type="Google" id="ProtNLM"/>
    </source>
</evidence>
<keyword evidence="2" id="KW-1185">Reference proteome</keyword>
<dbReference type="Gene3D" id="1.25.40.10">
    <property type="entry name" value="Tetratricopeptide repeat domain"/>
    <property type="match status" value="1"/>
</dbReference>
<sequence>MNLSCTYGYFSRFLITNDLVVDKYFAHLKNAELYSNAGFTSDAGDAFSRAAEYAEFKLIDYNRAAHDYLDAAICYLSSSQERAWKFFNKSIDALANSVTI</sequence>
<dbReference type="InterPro" id="IPR011990">
    <property type="entry name" value="TPR-like_helical_dom_sf"/>
</dbReference>
<dbReference type="AlphaFoldDB" id="A0A0C2ILM0"/>
<name>A0A0C2ILM0_THEKT</name>
<evidence type="ECO:0000313" key="1">
    <source>
        <dbReference type="EMBL" id="KII66324.1"/>
    </source>
</evidence>
<dbReference type="EMBL" id="JWZT01003552">
    <property type="protein sequence ID" value="KII66324.1"/>
    <property type="molecule type" value="Genomic_DNA"/>
</dbReference>
<organism evidence="1 2">
    <name type="scientific">Thelohanellus kitauei</name>
    <name type="common">Myxosporean</name>
    <dbReference type="NCBI Taxonomy" id="669202"/>
    <lineage>
        <taxon>Eukaryota</taxon>
        <taxon>Metazoa</taxon>
        <taxon>Cnidaria</taxon>
        <taxon>Myxozoa</taxon>
        <taxon>Myxosporea</taxon>
        <taxon>Bivalvulida</taxon>
        <taxon>Platysporina</taxon>
        <taxon>Myxobolidae</taxon>
        <taxon>Thelohanellus</taxon>
    </lineage>
</organism>
<proteinExistence type="predicted"/>
<gene>
    <name evidence="1" type="ORF">RF11_14215</name>
</gene>
<reference evidence="1 2" key="1">
    <citation type="journal article" date="2014" name="Genome Biol. Evol.">
        <title>The genome of the myxosporean Thelohanellus kitauei shows adaptations to nutrient acquisition within its fish host.</title>
        <authorList>
            <person name="Yang Y."/>
            <person name="Xiong J."/>
            <person name="Zhou Z."/>
            <person name="Huo F."/>
            <person name="Miao W."/>
            <person name="Ran C."/>
            <person name="Liu Y."/>
            <person name="Zhang J."/>
            <person name="Feng J."/>
            <person name="Wang M."/>
            <person name="Wang M."/>
            <person name="Wang L."/>
            <person name="Yao B."/>
        </authorList>
    </citation>
    <scope>NUCLEOTIDE SEQUENCE [LARGE SCALE GENOMIC DNA]</scope>
    <source>
        <strain evidence="1">Wuqing</strain>
    </source>
</reference>
<accession>A0A0C2ILM0</accession>
<evidence type="ECO:0000313" key="2">
    <source>
        <dbReference type="Proteomes" id="UP000031668"/>
    </source>
</evidence>